<feature type="domain" description="Helix-turn-helix" evidence="1">
    <location>
        <begin position="4"/>
        <end position="50"/>
    </location>
</feature>
<organism evidence="2 3">
    <name type="scientific">Pseudodesulfovibrio sediminis</name>
    <dbReference type="NCBI Taxonomy" id="2810563"/>
    <lineage>
        <taxon>Bacteria</taxon>
        <taxon>Pseudomonadati</taxon>
        <taxon>Thermodesulfobacteriota</taxon>
        <taxon>Desulfovibrionia</taxon>
        <taxon>Desulfovibrionales</taxon>
        <taxon>Desulfovibrionaceae</taxon>
    </lineage>
</organism>
<name>A0ABM7PA51_9BACT</name>
<reference evidence="2" key="1">
    <citation type="journal article" date="2022" name="Arch. Microbiol.">
        <title>Pseudodesulfovibrio sediminis sp. nov., a mesophilic and neutrophilic sulfate-reducing bacterium isolated from sediment of a brackish lake.</title>
        <authorList>
            <person name="Takahashi A."/>
            <person name="Kojima H."/>
            <person name="Watanabe M."/>
            <person name="Fukui M."/>
        </authorList>
    </citation>
    <scope>NUCLEOTIDE SEQUENCE</scope>
    <source>
        <strain evidence="2">SF6</strain>
    </source>
</reference>
<accession>A0ABM7PA51</accession>
<sequence length="70" mass="8028">MEHWLKMGAACEACNIHRDTMRKWCRDGVVTARQIPAGKRKDWRILESSLPIHSNELESKALTLLQRAGL</sequence>
<dbReference type="Pfam" id="PF12728">
    <property type="entry name" value="HTH_17"/>
    <property type="match status" value="1"/>
</dbReference>
<keyword evidence="3" id="KW-1185">Reference proteome</keyword>
<dbReference type="Proteomes" id="UP001053296">
    <property type="component" value="Chromosome"/>
</dbReference>
<proteinExistence type="predicted"/>
<evidence type="ECO:0000313" key="2">
    <source>
        <dbReference type="EMBL" id="BCS89994.1"/>
    </source>
</evidence>
<dbReference type="RefSeq" id="WP_229591939.1">
    <property type="nucleotide sequence ID" value="NZ_AP024485.1"/>
</dbReference>
<evidence type="ECO:0000313" key="3">
    <source>
        <dbReference type="Proteomes" id="UP001053296"/>
    </source>
</evidence>
<dbReference type="EMBL" id="AP024485">
    <property type="protein sequence ID" value="BCS89994.1"/>
    <property type="molecule type" value="Genomic_DNA"/>
</dbReference>
<gene>
    <name evidence="2" type="ORF">PSDVSF_32360</name>
</gene>
<protein>
    <recommendedName>
        <fullName evidence="1">Helix-turn-helix domain-containing protein</fullName>
    </recommendedName>
</protein>
<evidence type="ECO:0000259" key="1">
    <source>
        <dbReference type="Pfam" id="PF12728"/>
    </source>
</evidence>
<dbReference type="InterPro" id="IPR041657">
    <property type="entry name" value="HTH_17"/>
</dbReference>